<dbReference type="EMBL" id="JACIEK010000027">
    <property type="protein sequence ID" value="MBB4000705.1"/>
    <property type="molecule type" value="Genomic_DNA"/>
</dbReference>
<dbReference type="RefSeq" id="WP_246393564.1">
    <property type="nucleotide sequence ID" value="NZ_JACIEK010000027.1"/>
</dbReference>
<gene>
    <name evidence="9" type="ORF">GGR04_004585</name>
</gene>
<keyword evidence="4" id="KW-1003">Cell membrane</keyword>
<sequence length="329" mass="33342">MPFLVAGLLIVAAAAILGGLTIGTRTLPLDTALGALVSSEGRVETVLVWTLRLPRSLAAFMSGAGLALAGYLLQTVTRNPLAGPGLTGVTAGAVTPIVACFVFLPSLSSVWYPIVGFVGGLVAAAVTFSVAAGRMASPLHLALGGISVSLFLNAVTTYCLLVSGPQVPSLLFWLSGGLQGRSWPEVAAMAPWVAIGLCGAFAARRVVGLLALSDHAAAGMGLHLARWRPVLLALAVLPVAGVVPVAGPIAFVGLASPHIARLLRPPGPGWTMALAVAIGGLTVVVADLLARSLAAPRELPIGIMTALLGGPVFLYLVQRPDGFAAKVGR</sequence>
<proteinExistence type="inferred from homology"/>
<evidence type="ECO:0000256" key="8">
    <source>
        <dbReference type="SAM" id="Phobius"/>
    </source>
</evidence>
<organism evidence="9 10">
    <name type="scientific">Aureimonas pseudogalii</name>
    <dbReference type="NCBI Taxonomy" id="1744844"/>
    <lineage>
        <taxon>Bacteria</taxon>
        <taxon>Pseudomonadati</taxon>
        <taxon>Pseudomonadota</taxon>
        <taxon>Alphaproteobacteria</taxon>
        <taxon>Hyphomicrobiales</taxon>
        <taxon>Aurantimonadaceae</taxon>
        <taxon>Aureimonas</taxon>
    </lineage>
</organism>
<feature type="transmembrane region" description="Helical" evidence="8">
    <location>
        <begin position="85"/>
        <end position="104"/>
    </location>
</feature>
<dbReference type="PANTHER" id="PTHR30472:SF1">
    <property type="entry name" value="FE(3+) DICITRATE TRANSPORT SYSTEM PERMEASE PROTEIN FECC-RELATED"/>
    <property type="match status" value="1"/>
</dbReference>
<evidence type="ECO:0000256" key="1">
    <source>
        <dbReference type="ARBA" id="ARBA00004651"/>
    </source>
</evidence>
<evidence type="ECO:0000256" key="3">
    <source>
        <dbReference type="ARBA" id="ARBA00022448"/>
    </source>
</evidence>
<evidence type="ECO:0000313" key="10">
    <source>
        <dbReference type="Proteomes" id="UP000542776"/>
    </source>
</evidence>
<dbReference type="GO" id="GO:0005886">
    <property type="term" value="C:plasma membrane"/>
    <property type="evidence" value="ECO:0007669"/>
    <property type="project" value="UniProtKB-SubCell"/>
</dbReference>
<feature type="transmembrane region" description="Helical" evidence="8">
    <location>
        <begin position="110"/>
        <end position="132"/>
    </location>
</feature>
<dbReference type="Gene3D" id="1.10.3470.10">
    <property type="entry name" value="ABC transporter involved in vitamin B12 uptake, BtuC"/>
    <property type="match status" value="1"/>
</dbReference>
<dbReference type="SUPFAM" id="SSF81345">
    <property type="entry name" value="ABC transporter involved in vitamin B12 uptake, BtuC"/>
    <property type="match status" value="1"/>
</dbReference>
<accession>A0A7W6MMC7</accession>
<dbReference type="Proteomes" id="UP000542776">
    <property type="component" value="Unassembled WGS sequence"/>
</dbReference>
<dbReference type="GO" id="GO:0022857">
    <property type="term" value="F:transmembrane transporter activity"/>
    <property type="evidence" value="ECO:0007669"/>
    <property type="project" value="InterPro"/>
</dbReference>
<feature type="transmembrane region" description="Helical" evidence="8">
    <location>
        <begin position="56"/>
        <end position="73"/>
    </location>
</feature>
<dbReference type="CDD" id="cd06550">
    <property type="entry name" value="TM_ABC_iron-siderophores_like"/>
    <property type="match status" value="1"/>
</dbReference>
<feature type="transmembrane region" description="Helical" evidence="8">
    <location>
        <begin position="230"/>
        <end position="250"/>
    </location>
</feature>
<dbReference type="InterPro" id="IPR000522">
    <property type="entry name" value="ABC_transptr_permease_BtuC"/>
</dbReference>
<comment type="similarity">
    <text evidence="2">Belongs to the binding-protein-dependent transport system permease family. FecCD subfamily.</text>
</comment>
<dbReference type="Pfam" id="PF01032">
    <property type="entry name" value="FecCD"/>
    <property type="match status" value="1"/>
</dbReference>
<dbReference type="AlphaFoldDB" id="A0A7W6MMC7"/>
<feature type="transmembrane region" description="Helical" evidence="8">
    <location>
        <begin position="139"/>
        <end position="163"/>
    </location>
</feature>
<feature type="transmembrane region" description="Helical" evidence="8">
    <location>
        <begin position="183"/>
        <end position="203"/>
    </location>
</feature>
<feature type="transmembrane region" description="Helical" evidence="8">
    <location>
        <begin position="270"/>
        <end position="290"/>
    </location>
</feature>
<evidence type="ECO:0000256" key="7">
    <source>
        <dbReference type="ARBA" id="ARBA00023136"/>
    </source>
</evidence>
<reference evidence="9 10" key="1">
    <citation type="submission" date="2020-08" db="EMBL/GenBank/DDBJ databases">
        <title>Genomic Encyclopedia of Type Strains, Phase IV (KMG-IV): sequencing the most valuable type-strain genomes for metagenomic binning, comparative biology and taxonomic classification.</title>
        <authorList>
            <person name="Goeker M."/>
        </authorList>
    </citation>
    <scope>NUCLEOTIDE SEQUENCE [LARGE SCALE GENOMIC DNA]</scope>
    <source>
        <strain evidence="9 10">DSM 102238</strain>
    </source>
</reference>
<name>A0A7W6MMC7_9HYPH</name>
<dbReference type="PANTHER" id="PTHR30472">
    <property type="entry name" value="FERRIC ENTEROBACTIN TRANSPORT SYSTEM PERMEASE PROTEIN"/>
    <property type="match status" value="1"/>
</dbReference>
<evidence type="ECO:0000256" key="2">
    <source>
        <dbReference type="ARBA" id="ARBA00007935"/>
    </source>
</evidence>
<evidence type="ECO:0000313" key="9">
    <source>
        <dbReference type="EMBL" id="MBB4000705.1"/>
    </source>
</evidence>
<evidence type="ECO:0000256" key="6">
    <source>
        <dbReference type="ARBA" id="ARBA00022989"/>
    </source>
</evidence>
<evidence type="ECO:0000256" key="5">
    <source>
        <dbReference type="ARBA" id="ARBA00022692"/>
    </source>
</evidence>
<feature type="transmembrane region" description="Helical" evidence="8">
    <location>
        <begin position="299"/>
        <end position="317"/>
    </location>
</feature>
<keyword evidence="5 8" id="KW-0812">Transmembrane</keyword>
<evidence type="ECO:0000256" key="4">
    <source>
        <dbReference type="ARBA" id="ARBA00022475"/>
    </source>
</evidence>
<dbReference type="GO" id="GO:0033214">
    <property type="term" value="P:siderophore-iron import into cell"/>
    <property type="evidence" value="ECO:0007669"/>
    <property type="project" value="TreeGrafter"/>
</dbReference>
<comment type="caution">
    <text evidence="9">The sequence shown here is derived from an EMBL/GenBank/DDBJ whole genome shotgun (WGS) entry which is preliminary data.</text>
</comment>
<protein>
    <submittedName>
        <fullName evidence="9">Iron complex transport system permease protein</fullName>
    </submittedName>
</protein>
<dbReference type="InterPro" id="IPR037294">
    <property type="entry name" value="ABC_BtuC-like"/>
</dbReference>
<keyword evidence="10" id="KW-1185">Reference proteome</keyword>
<keyword evidence="6 8" id="KW-1133">Transmembrane helix</keyword>
<keyword evidence="7 8" id="KW-0472">Membrane</keyword>
<comment type="subcellular location">
    <subcellularLocation>
        <location evidence="1">Cell membrane</location>
        <topology evidence="1">Multi-pass membrane protein</topology>
    </subcellularLocation>
</comment>
<keyword evidence="3" id="KW-0813">Transport</keyword>